<gene>
    <name evidence="1" type="ORF">SAY87_013931</name>
</gene>
<organism evidence="1 2">
    <name type="scientific">Trapa incisa</name>
    <dbReference type="NCBI Taxonomy" id="236973"/>
    <lineage>
        <taxon>Eukaryota</taxon>
        <taxon>Viridiplantae</taxon>
        <taxon>Streptophyta</taxon>
        <taxon>Embryophyta</taxon>
        <taxon>Tracheophyta</taxon>
        <taxon>Spermatophyta</taxon>
        <taxon>Magnoliopsida</taxon>
        <taxon>eudicotyledons</taxon>
        <taxon>Gunneridae</taxon>
        <taxon>Pentapetalae</taxon>
        <taxon>rosids</taxon>
        <taxon>malvids</taxon>
        <taxon>Myrtales</taxon>
        <taxon>Lythraceae</taxon>
        <taxon>Trapa</taxon>
    </lineage>
</organism>
<evidence type="ECO:0000313" key="1">
    <source>
        <dbReference type="EMBL" id="KAK4764493.1"/>
    </source>
</evidence>
<comment type="caution">
    <text evidence="1">The sequence shown here is derived from an EMBL/GenBank/DDBJ whole genome shotgun (WGS) entry which is preliminary data.</text>
</comment>
<sequence>MFHLKISLSYGNLSAVLDVAGEVEFPYKMELTANTGWGADDKKGMWGHYKFDGPPRSDRKPRPLSLNLPLKLQDLIMTQMWEGMTGVREGQKGMLPRNWKQVMMEGMIRDSGMMVLVILSHHQRIIIEESAVE</sequence>
<protein>
    <submittedName>
        <fullName evidence="1">Uncharacterized protein</fullName>
    </submittedName>
</protein>
<keyword evidence="2" id="KW-1185">Reference proteome</keyword>
<reference evidence="1 2" key="1">
    <citation type="journal article" date="2023" name="Hortic Res">
        <title>Pangenome of water caltrop reveals structural variations and asymmetric subgenome divergence after allopolyploidization.</title>
        <authorList>
            <person name="Zhang X."/>
            <person name="Chen Y."/>
            <person name="Wang L."/>
            <person name="Yuan Y."/>
            <person name="Fang M."/>
            <person name="Shi L."/>
            <person name="Lu R."/>
            <person name="Comes H.P."/>
            <person name="Ma Y."/>
            <person name="Chen Y."/>
            <person name="Huang G."/>
            <person name="Zhou Y."/>
            <person name="Zheng Z."/>
            <person name="Qiu Y."/>
        </authorList>
    </citation>
    <scope>NUCLEOTIDE SEQUENCE [LARGE SCALE GENOMIC DNA]</scope>
    <source>
        <tissue evidence="1">Roots</tissue>
    </source>
</reference>
<proteinExistence type="predicted"/>
<evidence type="ECO:0000313" key="2">
    <source>
        <dbReference type="Proteomes" id="UP001345219"/>
    </source>
</evidence>
<dbReference type="Proteomes" id="UP001345219">
    <property type="component" value="Chromosome 11"/>
</dbReference>
<accession>A0AAN7QE02</accession>
<dbReference type="AlphaFoldDB" id="A0AAN7QE02"/>
<name>A0AAN7QE02_9MYRT</name>
<dbReference type="EMBL" id="JAXIOK010000008">
    <property type="protein sequence ID" value="KAK4764493.1"/>
    <property type="molecule type" value="Genomic_DNA"/>
</dbReference>